<dbReference type="InterPro" id="IPR001525">
    <property type="entry name" value="C5_MeTfrase"/>
</dbReference>
<evidence type="ECO:0000256" key="4">
    <source>
        <dbReference type="ARBA" id="ARBA00022691"/>
    </source>
</evidence>
<evidence type="ECO:0000256" key="6">
    <source>
        <dbReference type="PROSITE-ProRule" id="PRU01016"/>
    </source>
</evidence>
<protein>
    <recommendedName>
        <fullName evidence="1">DNA (cytosine-5-)-methyltransferase</fullName>
        <ecNumber evidence="1">2.1.1.37</ecNumber>
    </recommendedName>
</protein>
<dbReference type="PANTHER" id="PTHR10629">
    <property type="entry name" value="CYTOSINE-SPECIFIC METHYLTRANSFERASE"/>
    <property type="match status" value="1"/>
</dbReference>
<comment type="caution">
    <text evidence="8">The sequence shown here is derived from an EMBL/GenBank/DDBJ whole genome shotgun (WGS) entry which is preliminary data.</text>
</comment>
<comment type="similarity">
    <text evidence="6 7">Belongs to the class I-like SAM-binding methyltransferase superfamily. C5-methyltransferase family.</text>
</comment>
<dbReference type="GO" id="GO:0032259">
    <property type="term" value="P:methylation"/>
    <property type="evidence" value="ECO:0007669"/>
    <property type="project" value="UniProtKB-KW"/>
</dbReference>
<dbReference type="GO" id="GO:0003677">
    <property type="term" value="F:DNA binding"/>
    <property type="evidence" value="ECO:0007669"/>
    <property type="project" value="TreeGrafter"/>
</dbReference>
<accession>A0A2H0KBB9</accession>
<dbReference type="EC" id="2.1.1.37" evidence="1"/>
<keyword evidence="3 6" id="KW-0808">Transferase</keyword>
<dbReference type="GO" id="GO:0044027">
    <property type="term" value="P:negative regulation of gene expression via chromosomal CpG island methylation"/>
    <property type="evidence" value="ECO:0007669"/>
    <property type="project" value="TreeGrafter"/>
</dbReference>
<dbReference type="NCBIfam" id="TIGR00675">
    <property type="entry name" value="dcm"/>
    <property type="match status" value="1"/>
</dbReference>
<proteinExistence type="inferred from homology"/>
<feature type="active site" evidence="6">
    <location>
        <position position="78"/>
    </location>
</feature>
<evidence type="ECO:0000256" key="7">
    <source>
        <dbReference type="RuleBase" id="RU000416"/>
    </source>
</evidence>
<dbReference type="PANTHER" id="PTHR10629:SF52">
    <property type="entry name" value="DNA (CYTOSINE-5)-METHYLTRANSFERASE 1"/>
    <property type="match status" value="1"/>
</dbReference>
<evidence type="ECO:0000313" key="9">
    <source>
        <dbReference type="Proteomes" id="UP000229342"/>
    </source>
</evidence>
<dbReference type="PRINTS" id="PR00105">
    <property type="entry name" value="C5METTRFRASE"/>
</dbReference>
<name>A0A2H0KBB9_9BACT</name>
<keyword evidence="4 6" id="KW-0949">S-adenosyl-L-methionine</keyword>
<evidence type="ECO:0000256" key="5">
    <source>
        <dbReference type="ARBA" id="ARBA00022747"/>
    </source>
</evidence>
<evidence type="ECO:0000256" key="2">
    <source>
        <dbReference type="ARBA" id="ARBA00022603"/>
    </source>
</evidence>
<keyword evidence="2 6" id="KW-0489">Methyltransferase</keyword>
<dbReference type="GO" id="GO:0003886">
    <property type="term" value="F:DNA (cytosine-5-)-methyltransferase activity"/>
    <property type="evidence" value="ECO:0007669"/>
    <property type="project" value="UniProtKB-EC"/>
</dbReference>
<organism evidence="8 9">
    <name type="scientific">Candidatus Taylorbacteria bacterium CG11_big_fil_rev_8_21_14_0_20_46_11</name>
    <dbReference type="NCBI Taxonomy" id="1975025"/>
    <lineage>
        <taxon>Bacteria</taxon>
        <taxon>Candidatus Tayloriibacteriota</taxon>
    </lineage>
</organism>
<evidence type="ECO:0000256" key="1">
    <source>
        <dbReference type="ARBA" id="ARBA00011975"/>
    </source>
</evidence>
<dbReference type="InterPro" id="IPR050390">
    <property type="entry name" value="C5-Methyltransferase"/>
</dbReference>
<reference evidence="8 9" key="1">
    <citation type="submission" date="2017-09" db="EMBL/GenBank/DDBJ databases">
        <title>Depth-based differentiation of microbial function through sediment-hosted aquifers and enrichment of novel symbionts in the deep terrestrial subsurface.</title>
        <authorList>
            <person name="Probst A.J."/>
            <person name="Ladd B."/>
            <person name="Jarett J.K."/>
            <person name="Geller-Mcgrath D.E."/>
            <person name="Sieber C.M."/>
            <person name="Emerson J.B."/>
            <person name="Anantharaman K."/>
            <person name="Thomas B.C."/>
            <person name="Malmstrom R."/>
            <person name="Stieglmeier M."/>
            <person name="Klingl A."/>
            <person name="Woyke T."/>
            <person name="Ryan C.M."/>
            <person name="Banfield J.F."/>
        </authorList>
    </citation>
    <scope>NUCLEOTIDE SEQUENCE [LARGE SCALE GENOMIC DNA]</scope>
    <source>
        <strain evidence="8">CG11_big_fil_rev_8_21_14_0_20_46_11</strain>
    </source>
</reference>
<dbReference type="SUPFAM" id="SSF53335">
    <property type="entry name" value="S-adenosyl-L-methionine-dependent methyltransferases"/>
    <property type="match status" value="1"/>
</dbReference>
<sequence length="299" mass="33630">MSHAVLDLFSGVGGFSLGLERAGMNTVAFCEQDETCQKVLKKHWPKTPIFSDVKTLTKHMLTSKGISKIDIITAGFPCQDVSELNTKGKGLKGEKSGLWIEAKRLIRELKPKYAIIENVANIRSRGLAQILKDLWQIGYDCEWHILPASIFDSCPHERERVWILAYPCSTRLDFGKSNGPTSKTATIIDRYFSMLLFQSGAAGLEKGKEAASHKDQTDEKILSQALCQNERSRHRNDHLERFNAHWTIESSVRRMVNGLPKKLVQANNQRIKQLGNSVVPQIPELIGRAILDDENTFSI</sequence>
<dbReference type="GO" id="GO:0009307">
    <property type="term" value="P:DNA restriction-modification system"/>
    <property type="evidence" value="ECO:0007669"/>
    <property type="project" value="UniProtKB-KW"/>
</dbReference>
<dbReference type="EMBL" id="PCVG01000044">
    <property type="protein sequence ID" value="PIQ68546.1"/>
    <property type="molecule type" value="Genomic_DNA"/>
</dbReference>
<dbReference type="Gene3D" id="3.40.50.150">
    <property type="entry name" value="Vaccinia Virus protein VP39"/>
    <property type="match status" value="1"/>
</dbReference>
<dbReference type="Pfam" id="PF00145">
    <property type="entry name" value="DNA_methylase"/>
    <property type="match status" value="1"/>
</dbReference>
<dbReference type="Proteomes" id="UP000229342">
    <property type="component" value="Unassembled WGS sequence"/>
</dbReference>
<keyword evidence="5" id="KW-0680">Restriction system</keyword>
<evidence type="ECO:0000313" key="8">
    <source>
        <dbReference type="EMBL" id="PIQ68546.1"/>
    </source>
</evidence>
<dbReference type="InterPro" id="IPR029063">
    <property type="entry name" value="SAM-dependent_MTases_sf"/>
</dbReference>
<gene>
    <name evidence="8" type="ORF">COV91_03395</name>
</gene>
<evidence type="ECO:0000256" key="3">
    <source>
        <dbReference type="ARBA" id="ARBA00022679"/>
    </source>
</evidence>
<dbReference type="AlphaFoldDB" id="A0A2H0KBB9"/>
<dbReference type="PROSITE" id="PS51679">
    <property type="entry name" value="SAM_MT_C5"/>
    <property type="match status" value="1"/>
</dbReference>